<reference evidence="13 14" key="1">
    <citation type="submission" date="2019-02" db="EMBL/GenBank/DDBJ databases">
        <title>Corallincola luteus sp. nov., a marine bacterium isolated from surface sediment of Bohai Sea in China.</title>
        <authorList>
            <person name="Ren Q."/>
        </authorList>
    </citation>
    <scope>NUCLEOTIDE SEQUENCE [LARGE SCALE GENOMIC DNA]</scope>
    <source>
        <strain evidence="13 14">DASS28</strain>
    </source>
</reference>
<evidence type="ECO:0000256" key="10">
    <source>
        <dbReference type="ARBA" id="ARBA00030775"/>
    </source>
</evidence>
<keyword evidence="8 11" id="KW-0472">Membrane</keyword>
<evidence type="ECO:0000259" key="12">
    <source>
        <dbReference type="Pfam" id="PF12019"/>
    </source>
</evidence>
<dbReference type="Pfam" id="PF12019">
    <property type="entry name" value="GspH"/>
    <property type="match status" value="1"/>
</dbReference>
<keyword evidence="3" id="KW-1003">Cell membrane</keyword>
<evidence type="ECO:0000313" key="13">
    <source>
        <dbReference type="EMBL" id="TCI02280.1"/>
    </source>
</evidence>
<dbReference type="Proteomes" id="UP000292554">
    <property type="component" value="Unassembled WGS sequence"/>
</dbReference>
<dbReference type="InterPro" id="IPR045584">
    <property type="entry name" value="Pilin-like"/>
</dbReference>
<evidence type="ECO:0000256" key="3">
    <source>
        <dbReference type="ARBA" id="ARBA00022475"/>
    </source>
</evidence>
<sequence length="173" mass="18524">MRSKEIGFTLLELVVTMAIVAIVVAAAVPSFTTTAANSRGFAMANDYFNTLSVARGQAVTLSTTVTVCNLDASNNCSSNWQDGVTAFIDSDNNGKFDGTDQKLREVDAIENRDKVIANNNGRIVFNPEGMVSGTGITITVCPNKKGDQGREVIVAISGRIRVESWRDLTAINC</sequence>
<dbReference type="RefSeq" id="WP_131416675.1">
    <property type="nucleotide sequence ID" value="NZ_SJXE01000008.1"/>
</dbReference>
<evidence type="ECO:0000256" key="5">
    <source>
        <dbReference type="ARBA" id="ARBA00022519"/>
    </source>
</evidence>
<dbReference type="EMBL" id="SJXE01000008">
    <property type="protein sequence ID" value="TCI02280.1"/>
    <property type="molecule type" value="Genomic_DNA"/>
</dbReference>
<feature type="transmembrane region" description="Helical" evidence="11">
    <location>
        <begin position="7"/>
        <end position="28"/>
    </location>
</feature>
<protein>
    <recommendedName>
        <fullName evidence="2">Type II secretion system protein H</fullName>
    </recommendedName>
    <alternativeName>
        <fullName evidence="10">General secretion pathway protein H</fullName>
    </alternativeName>
</protein>
<dbReference type="SUPFAM" id="SSF54523">
    <property type="entry name" value="Pili subunits"/>
    <property type="match status" value="1"/>
</dbReference>
<comment type="subcellular location">
    <subcellularLocation>
        <location evidence="1">Cell inner membrane</location>
        <topology evidence="1">Single-pass membrane protein</topology>
    </subcellularLocation>
</comment>
<keyword evidence="5" id="KW-0997">Cell inner membrane</keyword>
<dbReference type="Pfam" id="PF07963">
    <property type="entry name" value="N_methyl"/>
    <property type="match status" value="1"/>
</dbReference>
<keyword evidence="6 11" id="KW-0812">Transmembrane</keyword>
<evidence type="ECO:0000256" key="1">
    <source>
        <dbReference type="ARBA" id="ARBA00004377"/>
    </source>
</evidence>
<evidence type="ECO:0000256" key="9">
    <source>
        <dbReference type="ARBA" id="ARBA00025772"/>
    </source>
</evidence>
<feature type="domain" description="General secretion pathway GspH" evidence="12">
    <location>
        <begin position="44"/>
        <end position="158"/>
    </location>
</feature>
<keyword evidence="4" id="KW-0488">Methylation</keyword>
<gene>
    <name evidence="13" type="ORF">EZV61_14405</name>
</gene>
<comment type="similarity">
    <text evidence="9">Belongs to the GSP H family.</text>
</comment>
<organism evidence="13 14">
    <name type="scientific">Corallincola luteus</name>
    <dbReference type="NCBI Taxonomy" id="1775177"/>
    <lineage>
        <taxon>Bacteria</taxon>
        <taxon>Pseudomonadati</taxon>
        <taxon>Pseudomonadota</taxon>
        <taxon>Gammaproteobacteria</taxon>
        <taxon>Alteromonadales</taxon>
        <taxon>Psychromonadaceae</taxon>
        <taxon>Corallincola</taxon>
    </lineage>
</organism>
<dbReference type="InterPro" id="IPR022346">
    <property type="entry name" value="T2SS_GspH"/>
</dbReference>
<evidence type="ECO:0000256" key="6">
    <source>
        <dbReference type="ARBA" id="ARBA00022692"/>
    </source>
</evidence>
<keyword evidence="14" id="KW-1185">Reference proteome</keyword>
<keyword evidence="7 11" id="KW-1133">Transmembrane helix</keyword>
<dbReference type="InterPro" id="IPR012902">
    <property type="entry name" value="N_methyl_site"/>
</dbReference>
<evidence type="ECO:0000256" key="7">
    <source>
        <dbReference type="ARBA" id="ARBA00022989"/>
    </source>
</evidence>
<name>A0ABY2AKH9_9GAMM</name>
<evidence type="ECO:0000256" key="8">
    <source>
        <dbReference type="ARBA" id="ARBA00023136"/>
    </source>
</evidence>
<evidence type="ECO:0000256" key="11">
    <source>
        <dbReference type="SAM" id="Phobius"/>
    </source>
</evidence>
<accession>A0ABY2AKH9</accession>
<proteinExistence type="inferred from homology"/>
<evidence type="ECO:0000256" key="4">
    <source>
        <dbReference type="ARBA" id="ARBA00022481"/>
    </source>
</evidence>
<dbReference type="NCBIfam" id="TIGR02532">
    <property type="entry name" value="IV_pilin_GFxxxE"/>
    <property type="match status" value="1"/>
</dbReference>
<dbReference type="Gene3D" id="3.55.40.10">
    <property type="entry name" value="minor pseudopilin epsh domain"/>
    <property type="match status" value="1"/>
</dbReference>
<evidence type="ECO:0000313" key="14">
    <source>
        <dbReference type="Proteomes" id="UP000292554"/>
    </source>
</evidence>
<evidence type="ECO:0000256" key="2">
    <source>
        <dbReference type="ARBA" id="ARBA00021549"/>
    </source>
</evidence>
<comment type="caution">
    <text evidence="13">The sequence shown here is derived from an EMBL/GenBank/DDBJ whole genome shotgun (WGS) entry which is preliminary data.</text>
</comment>